<dbReference type="InterPro" id="IPR016208">
    <property type="entry name" value="Ald_Oxase/xanthine_DH-like"/>
</dbReference>
<evidence type="ECO:0000259" key="2">
    <source>
        <dbReference type="Pfam" id="PF03450"/>
    </source>
</evidence>
<comment type="caution">
    <text evidence="3">The sequence shown here is derived from an EMBL/GenBank/DDBJ whole genome shotgun (WGS) entry which is preliminary data.</text>
</comment>
<dbReference type="Gene3D" id="3.90.1170.50">
    <property type="entry name" value="Aldehyde oxidase/xanthine dehydrogenase, a/b hammerhead"/>
    <property type="match status" value="1"/>
</dbReference>
<protein>
    <submittedName>
        <fullName evidence="3">Xanthine dehydrogenase</fullName>
    </submittedName>
</protein>
<evidence type="ECO:0000313" key="4">
    <source>
        <dbReference type="Proteomes" id="UP001642464"/>
    </source>
</evidence>
<dbReference type="SUPFAM" id="SSF54665">
    <property type="entry name" value="CO dehydrogenase molybdoprotein N-domain-like"/>
    <property type="match status" value="1"/>
</dbReference>
<evidence type="ECO:0000256" key="1">
    <source>
        <dbReference type="SAM" id="MobiDB-lite"/>
    </source>
</evidence>
<gene>
    <name evidence="3" type="ORF">SCF082_LOCUS17171</name>
</gene>
<feature type="domain" description="CO dehydrogenase flavoprotein C-terminal" evidence="2">
    <location>
        <begin position="2"/>
        <end position="55"/>
    </location>
</feature>
<feature type="non-terminal residue" evidence="3">
    <location>
        <position position="175"/>
    </location>
</feature>
<sequence>MQLEAALRGKDWNKDTLETAQDVLAEELSLPDTVPGGMAAYRQTLALSFLYKFYVSTCLELSKALEKDAALPASPTISAVEASAAQSFLSEDRPLTHGSQIYEVPSGGLQSTSATGQDHAPLKEERRAPVGQPLMHSSALQQCTGEAKYTDDMPKLPGTLHGVLFLSERPHAKLL</sequence>
<dbReference type="EMBL" id="CAXAMM010011259">
    <property type="protein sequence ID" value="CAK9025658.1"/>
    <property type="molecule type" value="Genomic_DNA"/>
</dbReference>
<name>A0ABP0KG39_9DINO</name>
<feature type="region of interest" description="Disordered" evidence="1">
    <location>
        <begin position="104"/>
        <end position="123"/>
    </location>
</feature>
<accession>A0ABP0KG39</accession>
<dbReference type="Gene3D" id="3.30.390.50">
    <property type="entry name" value="CO dehydrogenase flavoprotein, C-terminal domain"/>
    <property type="match status" value="1"/>
</dbReference>
<dbReference type="PANTHER" id="PTHR45444">
    <property type="entry name" value="XANTHINE DEHYDROGENASE"/>
    <property type="match status" value="1"/>
</dbReference>
<dbReference type="Proteomes" id="UP001642464">
    <property type="component" value="Unassembled WGS sequence"/>
</dbReference>
<reference evidence="3 4" key="1">
    <citation type="submission" date="2024-02" db="EMBL/GenBank/DDBJ databases">
        <authorList>
            <person name="Chen Y."/>
            <person name="Shah S."/>
            <person name="Dougan E. K."/>
            <person name="Thang M."/>
            <person name="Chan C."/>
        </authorList>
    </citation>
    <scope>NUCLEOTIDE SEQUENCE [LARGE SCALE GENOMIC DNA]</scope>
</reference>
<evidence type="ECO:0000313" key="3">
    <source>
        <dbReference type="EMBL" id="CAK9025658.1"/>
    </source>
</evidence>
<keyword evidence="4" id="KW-1185">Reference proteome</keyword>
<proteinExistence type="predicted"/>
<dbReference type="PANTHER" id="PTHR45444:SF3">
    <property type="entry name" value="XANTHINE DEHYDROGENASE"/>
    <property type="match status" value="1"/>
</dbReference>
<dbReference type="Pfam" id="PF03450">
    <property type="entry name" value="CO_deh_flav_C"/>
    <property type="match status" value="1"/>
</dbReference>
<organism evidence="3 4">
    <name type="scientific">Durusdinium trenchii</name>
    <dbReference type="NCBI Taxonomy" id="1381693"/>
    <lineage>
        <taxon>Eukaryota</taxon>
        <taxon>Sar</taxon>
        <taxon>Alveolata</taxon>
        <taxon>Dinophyceae</taxon>
        <taxon>Suessiales</taxon>
        <taxon>Symbiodiniaceae</taxon>
        <taxon>Durusdinium</taxon>
    </lineage>
</organism>
<dbReference type="InterPro" id="IPR036856">
    <property type="entry name" value="Ald_Oxase/Xan_DH_a/b_sf"/>
</dbReference>
<dbReference type="SUPFAM" id="SSF55447">
    <property type="entry name" value="CO dehydrogenase flavoprotein C-terminal domain-like"/>
    <property type="match status" value="1"/>
</dbReference>
<dbReference type="InterPro" id="IPR036683">
    <property type="entry name" value="CO_DH_flav_C_dom_sf"/>
</dbReference>
<dbReference type="InterPro" id="IPR005107">
    <property type="entry name" value="CO_DH_flav_C"/>
</dbReference>